<feature type="signal peptide" evidence="1">
    <location>
        <begin position="1"/>
        <end position="31"/>
    </location>
</feature>
<reference evidence="3" key="1">
    <citation type="journal article" date="2019" name="Int. J. Syst. Evol. Microbiol.">
        <title>The Global Catalogue of Microorganisms (GCM) 10K type strain sequencing project: providing services to taxonomists for standard genome sequencing and annotation.</title>
        <authorList>
            <consortium name="The Broad Institute Genomics Platform"/>
            <consortium name="The Broad Institute Genome Sequencing Center for Infectious Disease"/>
            <person name="Wu L."/>
            <person name="Ma J."/>
        </authorList>
    </citation>
    <scope>NUCLEOTIDE SEQUENCE [LARGE SCALE GENOMIC DNA]</scope>
    <source>
        <strain evidence="3">CGMCC 4.7396</strain>
    </source>
</reference>
<dbReference type="RefSeq" id="WP_387977813.1">
    <property type="nucleotide sequence ID" value="NZ_JBHRWO010000015.1"/>
</dbReference>
<protein>
    <recommendedName>
        <fullName evidence="4">Secreted protein</fullName>
    </recommendedName>
</protein>
<sequence length="181" mass="19203">MTIRSRLWASLAVALAMILAAGLGVAGPAAADSGTGDLAAADAAELGALLDVEVVPQPDGYIEITEYEKATEITMVAADCERTVRANKPTKSSSRIRGSGYYSISGCGSSPYEVIISIEVYVNGNWLSMHSWDFLTYPPISGEPSISTPCKKGGWTTEINLLKDGSSVRYMRSNVLEVTSC</sequence>
<organism evidence="2 3">
    <name type="scientific">Glycomyces rhizosphaerae</name>
    <dbReference type="NCBI Taxonomy" id="2054422"/>
    <lineage>
        <taxon>Bacteria</taxon>
        <taxon>Bacillati</taxon>
        <taxon>Actinomycetota</taxon>
        <taxon>Actinomycetes</taxon>
        <taxon>Glycomycetales</taxon>
        <taxon>Glycomycetaceae</taxon>
        <taxon>Glycomyces</taxon>
    </lineage>
</organism>
<gene>
    <name evidence="2" type="ORF">ACFO8M_17285</name>
</gene>
<evidence type="ECO:0008006" key="4">
    <source>
        <dbReference type="Google" id="ProtNLM"/>
    </source>
</evidence>
<proteinExistence type="predicted"/>
<evidence type="ECO:0000256" key="1">
    <source>
        <dbReference type="SAM" id="SignalP"/>
    </source>
</evidence>
<evidence type="ECO:0000313" key="2">
    <source>
        <dbReference type="EMBL" id="MFC3494239.1"/>
    </source>
</evidence>
<keyword evidence="3" id="KW-1185">Reference proteome</keyword>
<comment type="caution">
    <text evidence="2">The sequence shown here is derived from an EMBL/GenBank/DDBJ whole genome shotgun (WGS) entry which is preliminary data.</text>
</comment>
<accession>A0ABV7Q3T4</accession>
<dbReference type="EMBL" id="JBHRWO010000015">
    <property type="protein sequence ID" value="MFC3494239.1"/>
    <property type="molecule type" value="Genomic_DNA"/>
</dbReference>
<keyword evidence="1" id="KW-0732">Signal</keyword>
<name>A0ABV7Q3T4_9ACTN</name>
<feature type="chain" id="PRO_5046044977" description="Secreted protein" evidence="1">
    <location>
        <begin position="32"/>
        <end position="181"/>
    </location>
</feature>
<dbReference type="Proteomes" id="UP001595712">
    <property type="component" value="Unassembled WGS sequence"/>
</dbReference>
<evidence type="ECO:0000313" key="3">
    <source>
        <dbReference type="Proteomes" id="UP001595712"/>
    </source>
</evidence>